<accession>A0A4C1WJW5</accession>
<keyword evidence="3" id="KW-1185">Reference proteome</keyword>
<comment type="caution">
    <text evidence="2">The sequence shown here is derived from an EMBL/GenBank/DDBJ whole genome shotgun (WGS) entry which is preliminary data.</text>
</comment>
<dbReference type="Proteomes" id="UP000299102">
    <property type="component" value="Unassembled WGS sequence"/>
</dbReference>
<protein>
    <submittedName>
        <fullName evidence="2">Uncharacterized protein</fullName>
    </submittedName>
</protein>
<evidence type="ECO:0000313" key="2">
    <source>
        <dbReference type="EMBL" id="GBP50619.1"/>
    </source>
</evidence>
<gene>
    <name evidence="2" type="ORF">EVAR_28809_1</name>
</gene>
<organism evidence="2 3">
    <name type="scientific">Eumeta variegata</name>
    <name type="common">Bagworm moth</name>
    <name type="synonym">Eumeta japonica</name>
    <dbReference type="NCBI Taxonomy" id="151549"/>
    <lineage>
        <taxon>Eukaryota</taxon>
        <taxon>Metazoa</taxon>
        <taxon>Ecdysozoa</taxon>
        <taxon>Arthropoda</taxon>
        <taxon>Hexapoda</taxon>
        <taxon>Insecta</taxon>
        <taxon>Pterygota</taxon>
        <taxon>Neoptera</taxon>
        <taxon>Endopterygota</taxon>
        <taxon>Lepidoptera</taxon>
        <taxon>Glossata</taxon>
        <taxon>Ditrysia</taxon>
        <taxon>Tineoidea</taxon>
        <taxon>Psychidae</taxon>
        <taxon>Oiketicinae</taxon>
        <taxon>Eumeta</taxon>
    </lineage>
</organism>
<dbReference type="AlphaFoldDB" id="A0A4C1WJW5"/>
<dbReference type="EMBL" id="BGZK01000569">
    <property type="protein sequence ID" value="GBP50619.1"/>
    <property type="molecule type" value="Genomic_DNA"/>
</dbReference>
<proteinExistence type="predicted"/>
<evidence type="ECO:0000313" key="3">
    <source>
        <dbReference type="Proteomes" id="UP000299102"/>
    </source>
</evidence>
<name>A0A4C1WJW5_EUMVA</name>
<feature type="region of interest" description="Disordered" evidence="1">
    <location>
        <begin position="121"/>
        <end position="146"/>
    </location>
</feature>
<evidence type="ECO:0000256" key="1">
    <source>
        <dbReference type="SAM" id="MobiDB-lite"/>
    </source>
</evidence>
<sequence>MYTQEINTKRCQRTWFDGVKSDQGEGGRTGSKTNTFSIRYADIELAVVVELRRFHYFRSNDFCKRTSCETVDVLSAGFSDRLVQSVRYEGVKCANAAMVSIDLSENAARAHIQHGDLADDARGIGRGQRGSGDTAAADFTSGTKYV</sequence>
<reference evidence="2 3" key="1">
    <citation type="journal article" date="2019" name="Commun. Biol.">
        <title>The bagworm genome reveals a unique fibroin gene that provides high tensile strength.</title>
        <authorList>
            <person name="Kono N."/>
            <person name="Nakamura H."/>
            <person name="Ohtoshi R."/>
            <person name="Tomita M."/>
            <person name="Numata K."/>
            <person name="Arakawa K."/>
        </authorList>
    </citation>
    <scope>NUCLEOTIDE SEQUENCE [LARGE SCALE GENOMIC DNA]</scope>
</reference>